<dbReference type="SUPFAM" id="SSF56672">
    <property type="entry name" value="DNA/RNA polymerases"/>
    <property type="match status" value="1"/>
</dbReference>
<gene>
    <name evidence="5" type="ORF">ACEZDG_02455</name>
</gene>
<accession>A0ABV6V347</accession>
<evidence type="ECO:0000313" key="5">
    <source>
        <dbReference type="EMBL" id="MFC1408139.1"/>
    </source>
</evidence>
<feature type="domain" description="UmuC" evidence="4">
    <location>
        <begin position="28"/>
        <end position="132"/>
    </location>
</feature>
<sequence length="341" mass="37306">MDLQPRQRRMSRTLAYAHLHRPALETYRQVFTVLADLTPVVQALPPYAALLDLTGALRYFDRTPAELAQLLQLKVVARFGIQTTVGIGPNRMLATLAAQTATPDAAHVLPDDPQQITGFLDPFPVQVLPDVGARTSRALAGYGLTTVADLRTVPLATLQRITTASTGRLLAERARGHDPRTVRPGGPPVVLTARRGFDRDTVDSDTARRALLSTALELGAQLRGSGQVTGRLELEVRYADRSVTTRARTLREPTDHTAALQQQLHDLYSSLGLQRARQRSLTVRAQALRPVESASVQLSFDRRTERGRRLDPVVDRATTRFGPHALTRAALVTGPPAAVRP</sequence>
<name>A0ABV6V347_9ACTN</name>
<dbReference type="PANTHER" id="PTHR35369:SF2">
    <property type="entry name" value="BLR3025 PROTEIN"/>
    <property type="match status" value="1"/>
</dbReference>
<comment type="caution">
    <text evidence="5">The sequence shown here is derived from an EMBL/GenBank/DDBJ whole genome shotgun (WGS) entry which is preliminary data.</text>
</comment>
<dbReference type="InterPro" id="IPR043502">
    <property type="entry name" value="DNA/RNA_pol_sf"/>
</dbReference>
<dbReference type="Pfam" id="PF21999">
    <property type="entry name" value="IMS_HHH_1"/>
    <property type="match status" value="1"/>
</dbReference>
<evidence type="ECO:0000313" key="6">
    <source>
        <dbReference type="Proteomes" id="UP001592582"/>
    </source>
</evidence>
<reference evidence="5 6" key="1">
    <citation type="submission" date="2024-09" db="EMBL/GenBank/DDBJ databases">
        <authorList>
            <person name="Lee S.D."/>
        </authorList>
    </citation>
    <scope>NUCLEOTIDE SEQUENCE [LARGE SCALE GENOMIC DNA]</scope>
    <source>
        <strain evidence="5 6">N1-1</strain>
    </source>
</reference>
<dbReference type="InterPro" id="IPR050356">
    <property type="entry name" value="SulA_CellDiv_inhibitor"/>
</dbReference>
<dbReference type="PANTHER" id="PTHR35369">
    <property type="entry name" value="BLR3025 PROTEIN-RELATED"/>
    <property type="match status" value="1"/>
</dbReference>
<dbReference type="RefSeq" id="WP_380501685.1">
    <property type="nucleotide sequence ID" value="NZ_JBHEZX010000001.1"/>
</dbReference>
<dbReference type="EMBL" id="JBHEZX010000001">
    <property type="protein sequence ID" value="MFC1408139.1"/>
    <property type="molecule type" value="Genomic_DNA"/>
</dbReference>
<dbReference type="InterPro" id="IPR001126">
    <property type="entry name" value="UmuC"/>
</dbReference>
<dbReference type="Pfam" id="PF00817">
    <property type="entry name" value="IMS"/>
    <property type="match status" value="1"/>
</dbReference>
<evidence type="ECO:0000256" key="1">
    <source>
        <dbReference type="ARBA" id="ARBA00010945"/>
    </source>
</evidence>
<evidence type="ECO:0000256" key="3">
    <source>
        <dbReference type="ARBA" id="ARBA00025589"/>
    </source>
</evidence>
<keyword evidence="2" id="KW-0227">DNA damage</keyword>
<dbReference type="InterPro" id="IPR036775">
    <property type="entry name" value="DNA_pol_Y-fam_lit_finger_sf"/>
</dbReference>
<proteinExistence type="inferred from homology"/>
<keyword evidence="6" id="KW-1185">Reference proteome</keyword>
<dbReference type="SUPFAM" id="SSF100879">
    <property type="entry name" value="Lesion bypass DNA polymerase (Y-family), little finger domain"/>
    <property type="match status" value="1"/>
</dbReference>
<dbReference type="InterPro" id="IPR043128">
    <property type="entry name" value="Rev_trsase/Diguanyl_cyclase"/>
</dbReference>
<comment type="function">
    <text evidence="3">Poorly processive, error-prone DNA polymerase involved in untargeted mutagenesis. Copies undamaged DNA at stalled replication forks, which arise in vivo from mismatched or misaligned primer ends. These misaligned primers can be extended by PolIV. Exhibits no 3'-5' exonuclease (proofreading) activity. May be involved in translesional synthesis, in conjunction with the beta clamp from PolIII.</text>
</comment>
<dbReference type="PROSITE" id="PS50173">
    <property type="entry name" value="UMUC"/>
    <property type="match status" value="1"/>
</dbReference>
<dbReference type="Proteomes" id="UP001592582">
    <property type="component" value="Unassembled WGS sequence"/>
</dbReference>
<dbReference type="InterPro" id="IPR017961">
    <property type="entry name" value="DNA_pol_Y-fam_little_finger"/>
</dbReference>
<dbReference type="Pfam" id="PF11799">
    <property type="entry name" value="IMS_C"/>
    <property type="match status" value="1"/>
</dbReference>
<organism evidence="5 6">
    <name type="scientific">Streptacidiphilus alkalitolerans</name>
    <dbReference type="NCBI Taxonomy" id="3342712"/>
    <lineage>
        <taxon>Bacteria</taxon>
        <taxon>Bacillati</taxon>
        <taxon>Actinomycetota</taxon>
        <taxon>Actinomycetes</taxon>
        <taxon>Kitasatosporales</taxon>
        <taxon>Streptomycetaceae</taxon>
        <taxon>Streptacidiphilus</taxon>
    </lineage>
</organism>
<dbReference type="Gene3D" id="3.30.70.270">
    <property type="match status" value="1"/>
</dbReference>
<evidence type="ECO:0000259" key="4">
    <source>
        <dbReference type="PROSITE" id="PS50173"/>
    </source>
</evidence>
<dbReference type="Gene3D" id="3.30.1490.100">
    <property type="entry name" value="DNA polymerase, Y-family, little finger domain"/>
    <property type="match status" value="1"/>
</dbReference>
<dbReference type="Gene3D" id="1.10.150.20">
    <property type="entry name" value="5' to 3' exonuclease, C-terminal subdomain"/>
    <property type="match status" value="1"/>
</dbReference>
<protein>
    <recommendedName>
        <fullName evidence="4">UmuC domain-containing protein</fullName>
    </recommendedName>
</protein>
<dbReference type="InterPro" id="IPR053848">
    <property type="entry name" value="IMS_HHH_1"/>
</dbReference>
<comment type="similarity">
    <text evidence="1">Belongs to the DNA polymerase type-Y family.</text>
</comment>
<evidence type="ECO:0000256" key="2">
    <source>
        <dbReference type="ARBA" id="ARBA00022763"/>
    </source>
</evidence>